<organism evidence="2 3">
    <name type="scientific">Aquirufa ecclesiirivi</name>
    <dbReference type="NCBI Taxonomy" id="2715124"/>
    <lineage>
        <taxon>Bacteria</taxon>
        <taxon>Pseudomonadati</taxon>
        <taxon>Bacteroidota</taxon>
        <taxon>Cytophagia</taxon>
        <taxon>Cytophagales</taxon>
        <taxon>Flectobacillaceae</taxon>
        <taxon>Aquirufa</taxon>
    </lineage>
</organism>
<keyword evidence="1" id="KW-0812">Transmembrane</keyword>
<protein>
    <submittedName>
        <fullName evidence="2">DUF2306 domain-containing protein</fullName>
    </submittedName>
</protein>
<comment type="caution">
    <text evidence="2">The sequence shown here is derived from an EMBL/GenBank/DDBJ whole genome shotgun (WGS) entry which is preliminary data.</text>
</comment>
<dbReference type="InterPro" id="IPR018750">
    <property type="entry name" value="DUF2306_membrane"/>
</dbReference>
<feature type="transmembrane region" description="Helical" evidence="1">
    <location>
        <begin position="173"/>
        <end position="193"/>
    </location>
</feature>
<feature type="transmembrane region" description="Helical" evidence="1">
    <location>
        <begin position="84"/>
        <end position="104"/>
    </location>
</feature>
<feature type="transmembrane region" description="Helical" evidence="1">
    <location>
        <begin position="7"/>
        <end position="26"/>
    </location>
</feature>
<gene>
    <name evidence="2" type="ORF">G9H61_05760</name>
</gene>
<reference evidence="2 3" key="1">
    <citation type="submission" date="2020-03" db="EMBL/GenBank/DDBJ databases">
        <authorList>
            <person name="Pitt A."/>
            <person name="Hahn M.W."/>
        </authorList>
    </citation>
    <scope>NUCLEOTIDE SEQUENCE [LARGE SCALE GENOMIC DNA]</scope>
    <source>
        <strain evidence="2 3">5A-MARBSE</strain>
    </source>
</reference>
<proteinExistence type="predicted"/>
<accession>A0ABT4JF90</accession>
<keyword evidence="3" id="KW-1185">Reference proteome</keyword>
<evidence type="ECO:0000313" key="2">
    <source>
        <dbReference type="EMBL" id="MCZ2474939.1"/>
    </source>
</evidence>
<evidence type="ECO:0000256" key="1">
    <source>
        <dbReference type="SAM" id="Phobius"/>
    </source>
</evidence>
<dbReference type="Proteomes" id="UP001321186">
    <property type="component" value="Unassembled WGS sequence"/>
</dbReference>
<keyword evidence="1" id="KW-1133">Transmembrane helix</keyword>
<feature type="transmembrane region" description="Helical" evidence="1">
    <location>
        <begin position="143"/>
        <end position="167"/>
    </location>
</feature>
<dbReference type="RefSeq" id="WP_269009844.1">
    <property type="nucleotide sequence ID" value="NZ_JAANOH010000002.1"/>
</dbReference>
<evidence type="ECO:0000313" key="3">
    <source>
        <dbReference type="Proteomes" id="UP001321186"/>
    </source>
</evidence>
<sequence>MNKVVKSLIYISSALIGIYAFFAYAFLELGNAVHPSMKVNFNAHALGIYAHIFPSIVALILGPFQFNEKFRLNHIQVHRKLGKVYLLCVFLGGFSGLYMAQFSFGGMVSHVGFSLLAILWITSGFYAYSSIVRKKIQAHKNWMAVNFSLTFAAVTLRIGLGIGFAIGLPFELFYPYLAWLCWVPNLLVAFLIIKKDNTSLQII</sequence>
<keyword evidence="1" id="KW-0472">Membrane</keyword>
<feature type="transmembrane region" description="Helical" evidence="1">
    <location>
        <begin position="110"/>
        <end position="131"/>
    </location>
</feature>
<name>A0ABT4JF90_9BACT</name>
<dbReference type="Pfam" id="PF10067">
    <property type="entry name" value="DUF2306"/>
    <property type="match status" value="1"/>
</dbReference>
<feature type="transmembrane region" description="Helical" evidence="1">
    <location>
        <begin position="46"/>
        <end position="64"/>
    </location>
</feature>
<dbReference type="EMBL" id="JAANOH010000002">
    <property type="protein sequence ID" value="MCZ2474939.1"/>
    <property type="molecule type" value="Genomic_DNA"/>
</dbReference>